<reference evidence="3 4" key="1">
    <citation type="submission" date="2019-07" db="EMBL/GenBank/DDBJ databases">
        <title>Reinekea sp. strain SSH23 genome sequencing and assembly.</title>
        <authorList>
            <person name="Kim I."/>
        </authorList>
    </citation>
    <scope>NUCLEOTIDE SEQUENCE [LARGE SCALE GENOMIC DNA]</scope>
    <source>
        <strain evidence="3 4">SSH23</strain>
    </source>
</reference>
<feature type="transmembrane region" description="Helical" evidence="1">
    <location>
        <begin position="212"/>
        <end position="237"/>
    </location>
</feature>
<keyword evidence="1" id="KW-0812">Transmembrane</keyword>
<keyword evidence="1" id="KW-1133">Transmembrane helix</keyword>
<dbReference type="AlphaFoldDB" id="A0A5C8Z865"/>
<feature type="transmembrane region" description="Helical" evidence="1">
    <location>
        <begin position="22"/>
        <end position="43"/>
    </location>
</feature>
<evidence type="ECO:0000259" key="2">
    <source>
        <dbReference type="Pfam" id="PF04235"/>
    </source>
</evidence>
<feature type="domain" description="DUF418" evidence="2">
    <location>
        <begin position="238"/>
        <end position="396"/>
    </location>
</feature>
<protein>
    <submittedName>
        <fullName evidence="3">DUF418 domain-containing protein</fullName>
    </submittedName>
</protein>
<dbReference type="RefSeq" id="WP_147713693.1">
    <property type="nucleotide sequence ID" value="NZ_VKAD01000001.1"/>
</dbReference>
<feature type="transmembrane region" description="Helical" evidence="1">
    <location>
        <begin position="249"/>
        <end position="269"/>
    </location>
</feature>
<feature type="transmembrane region" description="Helical" evidence="1">
    <location>
        <begin position="329"/>
        <end position="351"/>
    </location>
</feature>
<feature type="transmembrane region" description="Helical" evidence="1">
    <location>
        <begin position="357"/>
        <end position="378"/>
    </location>
</feature>
<comment type="caution">
    <text evidence="3">The sequence shown here is derived from an EMBL/GenBank/DDBJ whole genome shotgun (WGS) entry which is preliminary data.</text>
</comment>
<feature type="transmembrane region" description="Helical" evidence="1">
    <location>
        <begin position="105"/>
        <end position="135"/>
    </location>
</feature>
<evidence type="ECO:0000313" key="4">
    <source>
        <dbReference type="Proteomes" id="UP000321764"/>
    </source>
</evidence>
<sequence length="405" mass="46389">MNNYETQQTIQRLPALDSLRGFAVLGILAMNIQSFSMPQAAYINPTAYGDFSGINKLAWLLSHVFFEAKFMAIFAMLFGAGLLIFCQRLEARGENSFPRHASRMFWLMLLGIAHGYLLWYGDILFCYAVCGLLVYSMRHWAASRLMITAILLLGISMLPNLISQATLPLFDSATLAAFSNDWAPDNATITAEINAYRGSWQAQFEQRSQITWYMQTTALLLLFVWRVSALMLIGMALYKVGVFTRARRFLLHSALGFFALGFSLVGYGLWFNFEHKFDFFHSYLLGGQFNAIGSIFVALGYIHLLLWLMQRGLAKRCFKLLANLGRMALSNYILQSLICALLFYGIGLGLFGQVERWQQWLIVFSLWLLQLMFSHYWLKAFRAGPLEWLWRKLSYLPWALKSKAN</sequence>
<organism evidence="3 4">
    <name type="scientific">Reinekea thalattae</name>
    <dbReference type="NCBI Taxonomy" id="2593301"/>
    <lineage>
        <taxon>Bacteria</taxon>
        <taxon>Pseudomonadati</taxon>
        <taxon>Pseudomonadota</taxon>
        <taxon>Gammaproteobacteria</taxon>
        <taxon>Oceanospirillales</taxon>
        <taxon>Saccharospirillaceae</taxon>
        <taxon>Reinekea</taxon>
    </lineage>
</organism>
<gene>
    <name evidence="3" type="ORF">FME95_07100</name>
</gene>
<dbReference type="PANTHER" id="PTHR30590:SF2">
    <property type="entry name" value="INNER MEMBRANE PROTEIN"/>
    <property type="match status" value="1"/>
</dbReference>
<keyword evidence="4" id="KW-1185">Reference proteome</keyword>
<accession>A0A5C8Z865</accession>
<name>A0A5C8Z865_9GAMM</name>
<evidence type="ECO:0000313" key="3">
    <source>
        <dbReference type="EMBL" id="TXR54295.1"/>
    </source>
</evidence>
<feature type="transmembrane region" description="Helical" evidence="1">
    <location>
        <begin position="289"/>
        <end position="308"/>
    </location>
</feature>
<evidence type="ECO:0000256" key="1">
    <source>
        <dbReference type="SAM" id="Phobius"/>
    </source>
</evidence>
<proteinExistence type="predicted"/>
<dbReference type="EMBL" id="VKAD01000001">
    <property type="protein sequence ID" value="TXR54295.1"/>
    <property type="molecule type" value="Genomic_DNA"/>
</dbReference>
<keyword evidence="1" id="KW-0472">Membrane</keyword>
<dbReference type="PANTHER" id="PTHR30590">
    <property type="entry name" value="INNER MEMBRANE PROTEIN"/>
    <property type="match status" value="1"/>
</dbReference>
<dbReference type="Proteomes" id="UP000321764">
    <property type="component" value="Unassembled WGS sequence"/>
</dbReference>
<dbReference type="Pfam" id="PF04235">
    <property type="entry name" value="DUF418"/>
    <property type="match status" value="1"/>
</dbReference>
<feature type="transmembrane region" description="Helical" evidence="1">
    <location>
        <begin position="64"/>
        <end position="85"/>
    </location>
</feature>
<dbReference type="InterPro" id="IPR007349">
    <property type="entry name" value="DUF418"/>
</dbReference>
<dbReference type="OrthoDB" id="9807744at2"/>
<dbReference type="InterPro" id="IPR052529">
    <property type="entry name" value="Bact_Transport_Assoc"/>
</dbReference>